<dbReference type="STRING" id="1236971.JCM9152_429"/>
<dbReference type="EMBL" id="BAUU01000002">
    <property type="protein sequence ID" value="GAE29089.1"/>
    <property type="molecule type" value="Genomic_DNA"/>
</dbReference>
<keyword evidence="2" id="KW-0472">Membrane</keyword>
<organism evidence="3 4">
    <name type="scientific">Halalkalibacter hemicellulosilyticusJCM 9152</name>
    <dbReference type="NCBI Taxonomy" id="1236971"/>
    <lineage>
        <taxon>Bacteria</taxon>
        <taxon>Bacillati</taxon>
        <taxon>Bacillota</taxon>
        <taxon>Bacilli</taxon>
        <taxon>Bacillales</taxon>
        <taxon>Bacillaceae</taxon>
        <taxon>Halalkalibacter</taxon>
    </lineage>
</organism>
<keyword evidence="2" id="KW-1133">Transmembrane helix</keyword>
<proteinExistence type="predicted"/>
<comment type="caution">
    <text evidence="3">The sequence shown here is derived from an EMBL/GenBank/DDBJ whole genome shotgun (WGS) entry which is preliminary data.</text>
</comment>
<dbReference type="AlphaFoldDB" id="W4QCI8"/>
<keyword evidence="2" id="KW-0812">Transmembrane</keyword>
<feature type="region of interest" description="Disordered" evidence="1">
    <location>
        <begin position="49"/>
        <end position="71"/>
    </location>
</feature>
<dbReference type="OrthoDB" id="2933525at2"/>
<accession>W4QCI8</accession>
<evidence type="ECO:0000313" key="3">
    <source>
        <dbReference type="EMBL" id="GAE29089.1"/>
    </source>
</evidence>
<feature type="transmembrane region" description="Helical" evidence="2">
    <location>
        <begin position="6"/>
        <end position="24"/>
    </location>
</feature>
<dbReference type="RefSeq" id="WP_035340278.1">
    <property type="nucleotide sequence ID" value="NZ_BAUU01000002.1"/>
</dbReference>
<feature type="compositionally biased region" description="Basic and acidic residues" evidence="1">
    <location>
        <begin position="49"/>
        <end position="70"/>
    </location>
</feature>
<sequence length="121" mass="13564">MKKQLALLITTFIAFIGIWVLVIMQMTNHQLDYSQESPMHGSEFEEITLDKADNKENETAFKDEEGSTNKEDDEIVITVSDNEGSYLANETIDLSNYDFSDISARDGVPIDGILEKIGIAE</sequence>
<evidence type="ECO:0000256" key="2">
    <source>
        <dbReference type="SAM" id="Phobius"/>
    </source>
</evidence>
<dbReference type="Proteomes" id="UP000018895">
    <property type="component" value="Unassembled WGS sequence"/>
</dbReference>
<keyword evidence="4" id="KW-1185">Reference proteome</keyword>
<evidence type="ECO:0000256" key="1">
    <source>
        <dbReference type="SAM" id="MobiDB-lite"/>
    </source>
</evidence>
<reference evidence="3" key="1">
    <citation type="journal article" date="2014" name="Genome Announc.">
        <title>Draft Genome Sequences of Three Alkaliphilic Bacillus Strains, Bacillus wakoensis JCM 9140T, Bacillus akibai JCM 9157T, and Bacillus hemicellulosilyticus JCM 9152T.</title>
        <authorList>
            <person name="Yuki M."/>
            <person name="Oshima K."/>
            <person name="Suda W."/>
            <person name="Oshida Y."/>
            <person name="Kitamura K."/>
            <person name="Iida T."/>
            <person name="Hattori M."/>
            <person name="Ohkuma M."/>
        </authorList>
    </citation>
    <scope>NUCLEOTIDE SEQUENCE [LARGE SCALE GENOMIC DNA]</scope>
    <source>
        <strain evidence="3">JCM 9152</strain>
    </source>
</reference>
<name>W4QCI8_9BACI</name>
<gene>
    <name evidence="3" type="ORF">JCM9152_429</name>
</gene>
<protein>
    <submittedName>
        <fullName evidence="3">Uncharacterized protein</fullName>
    </submittedName>
</protein>
<evidence type="ECO:0000313" key="4">
    <source>
        <dbReference type="Proteomes" id="UP000018895"/>
    </source>
</evidence>